<gene>
    <name evidence="1" type="ORF">K3G42_019529</name>
</gene>
<organism evidence="1 2">
    <name type="scientific">Sphaerodactylus townsendi</name>
    <dbReference type="NCBI Taxonomy" id="933632"/>
    <lineage>
        <taxon>Eukaryota</taxon>
        <taxon>Metazoa</taxon>
        <taxon>Chordata</taxon>
        <taxon>Craniata</taxon>
        <taxon>Vertebrata</taxon>
        <taxon>Euteleostomi</taxon>
        <taxon>Lepidosauria</taxon>
        <taxon>Squamata</taxon>
        <taxon>Bifurcata</taxon>
        <taxon>Gekkota</taxon>
        <taxon>Sphaerodactylidae</taxon>
        <taxon>Sphaerodactylus</taxon>
    </lineage>
</organism>
<accession>A0ACB8F971</accession>
<name>A0ACB8F971_9SAUR</name>
<dbReference type="Proteomes" id="UP000827872">
    <property type="component" value="Linkage Group LG08"/>
</dbReference>
<evidence type="ECO:0000313" key="1">
    <source>
        <dbReference type="EMBL" id="KAH8001979.1"/>
    </source>
</evidence>
<sequence>MIAPIIWILVTLLDGKCFVCAFSNSVDPDKFSGFVNITPAHVQLLLSKVPCKEDELIRNNTSRKAVSRPCFNQAAFLQTRYWSNYIDIEQKIFDETCCEHARDFAHKCIIHFFDSMQKEIKLRRFNAHKEEDEGKEREKDHLRGITNEGQMNKLLQSWYYSKPRLDLNQTTHWQCLSTERTSTHLVDTMTNRWHSQPGTTATRQTDV</sequence>
<dbReference type="EMBL" id="CM037621">
    <property type="protein sequence ID" value="KAH8001979.1"/>
    <property type="molecule type" value="Genomic_DNA"/>
</dbReference>
<proteinExistence type="predicted"/>
<protein>
    <submittedName>
        <fullName evidence="1">Uncharacterized protein</fullName>
    </submittedName>
</protein>
<reference evidence="1" key="1">
    <citation type="submission" date="2021-08" db="EMBL/GenBank/DDBJ databases">
        <title>The first chromosome-level gecko genome reveals the dynamic sex chromosomes of Neotropical dwarf geckos (Sphaerodactylidae: Sphaerodactylus).</title>
        <authorList>
            <person name="Pinto B.J."/>
            <person name="Keating S.E."/>
            <person name="Gamble T."/>
        </authorList>
    </citation>
    <scope>NUCLEOTIDE SEQUENCE</scope>
    <source>
        <strain evidence="1">TG3544</strain>
    </source>
</reference>
<keyword evidence="2" id="KW-1185">Reference proteome</keyword>
<comment type="caution">
    <text evidence="1">The sequence shown here is derived from an EMBL/GenBank/DDBJ whole genome shotgun (WGS) entry which is preliminary data.</text>
</comment>
<evidence type="ECO:0000313" key="2">
    <source>
        <dbReference type="Proteomes" id="UP000827872"/>
    </source>
</evidence>